<evidence type="ECO:0000256" key="7">
    <source>
        <dbReference type="PROSITE-ProRule" id="PRU00042"/>
    </source>
</evidence>
<dbReference type="AlphaFoldDB" id="A0A9W9RDD4"/>
<keyword evidence="4 7" id="KW-0863">Zinc-finger</keyword>
<keyword evidence="10" id="KW-1185">Reference proteome</keyword>
<sequence>MADRSRTRRQRLCSWCFKSFTKDEHLARHVRTHTREKPTSPTGYLPVINLALNEFLAILFCGIQDPIDHLALFTLLVRPTT</sequence>
<dbReference type="Gene3D" id="3.30.160.60">
    <property type="entry name" value="Classic Zinc Finger"/>
    <property type="match status" value="1"/>
</dbReference>
<evidence type="ECO:0000256" key="1">
    <source>
        <dbReference type="ARBA" id="ARBA00004123"/>
    </source>
</evidence>
<dbReference type="InterPro" id="IPR036236">
    <property type="entry name" value="Znf_C2H2_sf"/>
</dbReference>
<keyword evidence="6" id="KW-0539">Nucleus</keyword>
<dbReference type="GO" id="GO:0005634">
    <property type="term" value="C:nucleus"/>
    <property type="evidence" value="ECO:0007669"/>
    <property type="project" value="UniProtKB-SubCell"/>
</dbReference>
<dbReference type="Proteomes" id="UP001148299">
    <property type="component" value="Unassembled WGS sequence"/>
</dbReference>
<feature type="domain" description="C2H2-type" evidence="8">
    <location>
        <begin position="11"/>
        <end position="38"/>
    </location>
</feature>
<accession>A0A9W9RDD4</accession>
<evidence type="ECO:0000256" key="4">
    <source>
        <dbReference type="ARBA" id="ARBA00022771"/>
    </source>
</evidence>
<evidence type="ECO:0000313" key="9">
    <source>
        <dbReference type="EMBL" id="KAJ5357981.1"/>
    </source>
</evidence>
<evidence type="ECO:0000259" key="8">
    <source>
        <dbReference type="PROSITE" id="PS50157"/>
    </source>
</evidence>
<evidence type="ECO:0000256" key="3">
    <source>
        <dbReference type="ARBA" id="ARBA00022737"/>
    </source>
</evidence>
<dbReference type="FunFam" id="3.30.160.60:FF:001498">
    <property type="entry name" value="Zinc finger protein 404"/>
    <property type="match status" value="1"/>
</dbReference>
<evidence type="ECO:0000313" key="10">
    <source>
        <dbReference type="Proteomes" id="UP001148299"/>
    </source>
</evidence>
<reference evidence="9" key="2">
    <citation type="journal article" date="2023" name="IMA Fungus">
        <title>Comparative genomic study of the Penicillium genus elucidates a diverse pangenome and 15 lateral gene transfer events.</title>
        <authorList>
            <person name="Petersen C."/>
            <person name="Sorensen T."/>
            <person name="Nielsen M.R."/>
            <person name="Sondergaard T.E."/>
            <person name="Sorensen J.L."/>
            <person name="Fitzpatrick D.A."/>
            <person name="Frisvad J.C."/>
            <person name="Nielsen K.L."/>
        </authorList>
    </citation>
    <scope>NUCLEOTIDE SEQUENCE</scope>
    <source>
        <strain evidence="9">IBT 35675</strain>
    </source>
</reference>
<evidence type="ECO:0000256" key="2">
    <source>
        <dbReference type="ARBA" id="ARBA00022723"/>
    </source>
</evidence>
<gene>
    <name evidence="9" type="ORF">N7541_005139</name>
</gene>
<dbReference type="EMBL" id="JAPZBR010000003">
    <property type="protein sequence ID" value="KAJ5357981.1"/>
    <property type="molecule type" value="Genomic_DNA"/>
</dbReference>
<evidence type="ECO:0000256" key="5">
    <source>
        <dbReference type="ARBA" id="ARBA00022833"/>
    </source>
</evidence>
<comment type="caution">
    <text evidence="9">The sequence shown here is derived from an EMBL/GenBank/DDBJ whole genome shotgun (WGS) entry which is preliminary data.</text>
</comment>
<comment type="subcellular location">
    <subcellularLocation>
        <location evidence="1">Nucleus</location>
    </subcellularLocation>
</comment>
<keyword evidence="2" id="KW-0479">Metal-binding</keyword>
<dbReference type="PROSITE" id="PS00028">
    <property type="entry name" value="ZINC_FINGER_C2H2_1"/>
    <property type="match status" value="1"/>
</dbReference>
<dbReference type="PROSITE" id="PS50157">
    <property type="entry name" value="ZINC_FINGER_C2H2_2"/>
    <property type="match status" value="1"/>
</dbReference>
<protein>
    <recommendedName>
        <fullName evidence="8">C2H2-type domain-containing protein</fullName>
    </recommendedName>
</protein>
<name>A0A9W9RDD4_PENBR</name>
<dbReference type="InterPro" id="IPR013087">
    <property type="entry name" value="Znf_C2H2_type"/>
</dbReference>
<keyword evidence="3" id="KW-0677">Repeat</keyword>
<evidence type="ECO:0000256" key="6">
    <source>
        <dbReference type="ARBA" id="ARBA00023242"/>
    </source>
</evidence>
<reference evidence="9" key="1">
    <citation type="submission" date="2022-12" db="EMBL/GenBank/DDBJ databases">
        <authorList>
            <person name="Petersen C."/>
        </authorList>
    </citation>
    <scope>NUCLEOTIDE SEQUENCE</scope>
    <source>
        <strain evidence="9">IBT 35675</strain>
    </source>
</reference>
<proteinExistence type="predicted"/>
<keyword evidence="5" id="KW-0862">Zinc</keyword>
<dbReference type="GO" id="GO:0008270">
    <property type="term" value="F:zinc ion binding"/>
    <property type="evidence" value="ECO:0007669"/>
    <property type="project" value="UniProtKB-KW"/>
</dbReference>
<organism evidence="9 10">
    <name type="scientific">Penicillium brevicompactum</name>
    <dbReference type="NCBI Taxonomy" id="5074"/>
    <lineage>
        <taxon>Eukaryota</taxon>
        <taxon>Fungi</taxon>
        <taxon>Dikarya</taxon>
        <taxon>Ascomycota</taxon>
        <taxon>Pezizomycotina</taxon>
        <taxon>Eurotiomycetes</taxon>
        <taxon>Eurotiomycetidae</taxon>
        <taxon>Eurotiales</taxon>
        <taxon>Aspergillaceae</taxon>
        <taxon>Penicillium</taxon>
    </lineage>
</organism>
<dbReference type="SUPFAM" id="SSF57667">
    <property type="entry name" value="beta-beta-alpha zinc fingers"/>
    <property type="match status" value="1"/>
</dbReference>